<evidence type="ECO:0000256" key="8">
    <source>
        <dbReference type="ARBA" id="ARBA00023169"/>
    </source>
</evidence>
<dbReference type="GO" id="GO:0000271">
    <property type="term" value="P:polysaccharide biosynthetic process"/>
    <property type="evidence" value="ECO:0007669"/>
    <property type="project" value="UniProtKB-KW"/>
</dbReference>
<evidence type="ECO:0000256" key="5">
    <source>
        <dbReference type="ARBA" id="ARBA00022692"/>
    </source>
</evidence>
<accession>A0A371BKL1</accession>
<keyword evidence="8" id="KW-0270">Exopolysaccharide synthesis</keyword>
<dbReference type="AlphaFoldDB" id="A0A371BKL1"/>
<keyword evidence="3" id="KW-1003">Cell membrane</keyword>
<evidence type="ECO:0000256" key="4">
    <source>
        <dbReference type="ARBA" id="ARBA00022679"/>
    </source>
</evidence>
<name>A0A371BKL1_9SPHN</name>
<keyword evidence="5 9" id="KW-0812">Transmembrane</keyword>
<evidence type="ECO:0000313" key="11">
    <source>
        <dbReference type="EMBL" id="RDV07901.1"/>
    </source>
</evidence>
<dbReference type="PANTHER" id="PTHR30576:SF4">
    <property type="entry name" value="UNDECAPRENYL-PHOSPHATE GALACTOSE PHOSPHOTRANSFERASE"/>
    <property type="match status" value="1"/>
</dbReference>
<dbReference type="GO" id="GO:0005886">
    <property type="term" value="C:plasma membrane"/>
    <property type="evidence" value="ECO:0007669"/>
    <property type="project" value="UniProtKB-SubCell"/>
</dbReference>
<feature type="transmembrane region" description="Helical" evidence="9">
    <location>
        <begin position="69"/>
        <end position="93"/>
    </location>
</feature>
<sequence length="259" mass="29107">MTAEAERLEPIADRSLYLDIGDTRPLVASNDVSAADAALIQSETQVGVYPDHAERPKQILPSASRIVDVIAAAALLVVLLPVLAFITIFLLLFERGPVFFAHRRVGLGGKIFECLKFRTMCVDADQRLVRLLANDDALLREWVNTQKLVCDPRVTRFGRILRNTSLDELPQLINVLRGEMSLVGPRPIVEDEMRRYGRYAAFYTSVRPGLTGLWQVTRNARTSYRRRVATDVLYVQNRTLAFDFKILLATVPAVLVGNR</sequence>
<evidence type="ECO:0000256" key="6">
    <source>
        <dbReference type="ARBA" id="ARBA00022989"/>
    </source>
</evidence>
<gene>
    <name evidence="11" type="ORF">DXH95_07705</name>
</gene>
<keyword evidence="12" id="KW-1185">Reference proteome</keyword>
<dbReference type="Proteomes" id="UP000263833">
    <property type="component" value="Unassembled WGS sequence"/>
</dbReference>
<comment type="subcellular location">
    <subcellularLocation>
        <location evidence="1">Cell membrane</location>
    </subcellularLocation>
</comment>
<protein>
    <submittedName>
        <fullName evidence="11">Sugar transferase</fullName>
    </submittedName>
</protein>
<reference evidence="12" key="1">
    <citation type="submission" date="2018-08" db="EMBL/GenBank/DDBJ databases">
        <authorList>
            <person name="Kim S.-J."/>
            <person name="Jung G.-Y."/>
        </authorList>
    </citation>
    <scope>NUCLEOTIDE SEQUENCE [LARGE SCALE GENOMIC DNA]</scope>
    <source>
        <strain evidence="12">GY_G</strain>
    </source>
</reference>
<evidence type="ECO:0000259" key="10">
    <source>
        <dbReference type="Pfam" id="PF02397"/>
    </source>
</evidence>
<evidence type="ECO:0000256" key="2">
    <source>
        <dbReference type="ARBA" id="ARBA00006464"/>
    </source>
</evidence>
<dbReference type="PANTHER" id="PTHR30576">
    <property type="entry name" value="COLANIC BIOSYNTHESIS UDP-GLUCOSE LIPID CARRIER TRANSFERASE"/>
    <property type="match status" value="1"/>
</dbReference>
<dbReference type="Pfam" id="PF02397">
    <property type="entry name" value="Bac_transf"/>
    <property type="match status" value="1"/>
</dbReference>
<keyword evidence="7 9" id="KW-0472">Membrane</keyword>
<dbReference type="InterPro" id="IPR003362">
    <property type="entry name" value="Bact_transf"/>
</dbReference>
<keyword evidence="4 11" id="KW-0808">Transferase</keyword>
<evidence type="ECO:0000256" key="9">
    <source>
        <dbReference type="SAM" id="Phobius"/>
    </source>
</evidence>
<comment type="caution">
    <text evidence="11">The sequence shown here is derived from an EMBL/GenBank/DDBJ whole genome shotgun (WGS) entry which is preliminary data.</text>
</comment>
<evidence type="ECO:0000256" key="7">
    <source>
        <dbReference type="ARBA" id="ARBA00023136"/>
    </source>
</evidence>
<dbReference type="GO" id="GO:0016780">
    <property type="term" value="F:phosphotransferase activity, for other substituted phosphate groups"/>
    <property type="evidence" value="ECO:0007669"/>
    <property type="project" value="TreeGrafter"/>
</dbReference>
<dbReference type="EMBL" id="QRGP01000001">
    <property type="protein sequence ID" value="RDV07901.1"/>
    <property type="molecule type" value="Genomic_DNA"/>
</dbReference>
<proteinExistence type="inferred from homology"/>
<comment type="similarity">
    <text evidence="2">Belongs to the bacterial sugar transferase family.</text>
</comment>
<evidence type="ECO:0000256" key="3">
    <source>
        <dbReference type="ARBA" id="ARBA00022475"/>
    </source>
</evidence>
<feature type="domain" description="Bacterial sugar transferase" evidence="10">
    <location>
        <begin position="65"/>
        <end position="255"/>
    </location>
</feature>
<organism evidence="11 12">
    <name type="scientific">Sphingorhabdus pulchriflava</name>
    <dbReference type="NCBI Taxonomy" id="2292257"/>
    <lineage>
        <taxon>Bacteria</taxon>
        <taxon>Pseudomonadati</taxon>
        <taxon>Pseudomonadota</taxon>
        <taxon>Alphaproteobacteria</taxon>
        <taxon>Sphingomonadales</taxon>
        <taxon>Sphingomonadaceae</taxon>
        <taxon>Sphingorhabdus</taxon>
    </lineage>
</organism>
<keyword evidence="6 9" id="KW-1133">Transmembrane helix</keyword>
<evidence type="ECO:0000256" key="1">
    <source>
        <dbReference type="ARBA" id="ARBA00004236"/>
    </source>
</evidence>
<dbReference type="OrthoDB" id="9808602at2"/>
<evidence type="ECO:0000313" key="12">
    <source>
        <dbReference type="Proteomes" id="UP000263833"/>
    </source>
</evidence>